<dbReference type="SUPFAM" id="SSF53649">
    <property type="entry name" value="Alkaline phosphatase-like"/>
    <property type="match status" value="1"/>
</dbReference>
<organism evidence="8 9">
    <name type="scientific">Humisphaera borealis</name>
    <dbReference type="NCBI Taxonomy" id="2807512"/>
    <lineage>
        <taxon>Bacteria</taxon>
        <taxon>Pseudomonadati</taxon>
        <taxon>Planctomycetota</taxon>
        <taxon>Phycisphaerae</taxon>
        <taxon>Tepidisphaerales</taxon>
        <taxon>Tepidisphaeraceae</taxon>
        <taxon>Humisphaera</taxon>
    </lineage>
</organism>
<dbReference type="InterPro" id="IPR050738">
    <property type="entry name" value="Sulfatase"/>
</dbReference>
<protein>
    <submittedName>
        <fullName evidence="8">Sulfatase-like hydrolase/transferase</fullName>
    </submittedName>
</protein>
<keyword evidence="2" id="KW-0479">Metal-binding</keyword>
<accession>A0A7M2WXB3</accession>
<dbReference type="PROSITE" id="PS51257">
    <property type="entry name" value="PROKAR_LIPOPROTEIN"/>
    <property type="match status" value="1"/>
</dbReference>
<keyword evidence="3 8" id="KW-0378">Hydrolase</keyword>
<dbReference type="Proteomes" id="UP000593765">
    <property type="component" value="Chromosome"/>
</dbReference>
<dbReference type="Gene3D" id="3.40.720.10">
    <property type="entry name" value="Alkaline Phosphatase, subunit A"/>
    <property type="match status" value="1"/>
</dbReference>
<keyword evidence="9" id="KW-1185">Reference proteome</keyword>
<feature type="compositionally biased region" description="Basic and acidic residues" evidence="5">
    <location>
        <begin position="207"/>
        <end position="223"/>
    </location>
</feature>
<dbReference type="CDD" id="cd16151">
    <property type="entry name" value="sulfatase_like"/>
    <property type="match status" value="1"/>
</dbReference>
<evidence type="ECO:0000256" key="3">
    <source>
        <dbReference type="ARBA" id="ARBA00022801"/>
    </source>
</evidence>
<dbReference type="GO" id="GO:0046872">
    <property type="term" value="F:metal ion binding"/>
    <property type="evidence" value="ECO:0007669"/>
    <property type="project" value="UniProtKB-KW"/>
</dbReference>
<evidence type="ECO:0000256" key="6">
    <source>
        <dbReference type="SAM" id="SignalP"/>
    </source>
</evidence>
<feature type="region of interest" description="Disordered" evidence="5">
    <location>
        <begin position="203"/>
        <end position="223"/>
    </location>
</feature>
<dbReference type="AlphaFoldDB" id="A0A7M2WXB3"/>
<dbReference type="InterPro" id="IPR000917">
    <property type="entry name" value="Sulfatase_N"/>
</dbReference>
<sequence>MNKLTPIAFLLALIASCVTADANTRPNLVLILADDLGYETIGANGGTSYKTPVLDNLAAAGVRFTRCYAQPLCTPTRAQLMTGQYNVRNYINFGDLERSQTTFGNLLKQAGYATAIAGKWQLGHEVGLPQKFGFDESYLWQHTRRPPRYANPGLEHNGKELDFSKGEYGPDMVNDFALDFISRKKDQPFLLYYTMMLTHDPFQPTPDSKDWDPGRTGEKDGKSPAHFGDMVAYMDKLIGKLVARLDELKIRDNTLILFVGDNGTSPAITSMMGDRKVQGGKGKSTAAGMHVPLIASWPAGIARGTVCDDLIDTTDFLPTLLSAAGVAPPRDLTLDGTSFLPQLRGEPGTPRQWVYSWYAREGGPKASKEFAADKRYKLYRDGEMFDVSADILEKAPLNAAALSPDAKTARQTLQAALDKYKDARPASIAKQAGKAGND</sequence>
<evidence type="ECO:0000259" key="7">
    <source>
        <dbReference type="Pfam" id="PF00884"/>
    </source>
</evidence>
<proteinExistence type="inferred from homology"/>
<evidence type="ECO:0000313" key="9">
    <source>
        <dbReference type="Proteomes" id="UP000593765"/>
    </source>
</evidence>
<gene>
    <name evidence="8" type="ORF">IPV69_01355</name>
</gene>
<comment type="similarity">
    <text evidence="1">Belongs to the sulfatase family.</text>
</comment>
<name>A0A7M2WXB3_9BACT</name>
<dbReference type="PANTHER" id="PTHR42693:SF53">
    <property type="entry name" value="ENDO-4-O-SULFATASE"/>
    <property type="match status" value="1"/>
</dbReference>
<evidence type="ECO:0000256" key="4">
    <source>
        <dbReference type="ARBA" id="ARBA00022837"/>
    </source>
</evidence>
<evidence type="ECO:0000256" key="2">
    <source>
        <dbReference type="ARBA" id="ARBA00022723"/>
    </source>
</evidence>
<dbReference type="InterPro" id="IPR017850">
    <property type="entry name" value="Alkaline_phosphatase_core_sf"/>
</dbReference>
<reference evidence="8 9" key="1">
    <citation type="submission" date="2020-10" db="EMBL/GenBank/DDBJ databases">
        <title>Wide distribution of Phycisphaera-like planctomycetes from WD2101 soil group in peatlands and genome analysis of the first cultivated representative.</title>
        <authorList>
            <person name="Dedysh S.N."/>
            <person name="Beletsky A.V."/>
            <person name="Ivanova A."/>
            <person name="Kulichevskaya I.S."/>
            <person name="Suzina N.E."/>
            <person name="Philippov D.A."/>
            <person name="Rakitin A.L."/>
            <person name="Mardanov A.V."/>
            <person name="Ravin N.V."/>
        </authorList>
    </citation>
    <scope>NUCLEOTIDE SEQUENCE [LARGE SCALE GENOMIC DNA]</scope>
    <source>
        <strain evidence="8 9">M1803</strain>
    </source>
</reference>
<dbReference type="PANTHER" id="PTHR42693">
    <property type="entry name" value="ARYLSULFATASE FAMILY MEMBER"/>
    <property type="match status" value="1"/>
</dbReference>
<keyword evidence="4" id="KW-0106">Calcium</keyword>
<dbReference type="GO" id="GO:0004065">
    <property type="term" value="F:arylsulfatase activity"/>
    <property type="evidence" value="ECO:0007669"/>
    <property type="project" value="TreeGrafter"/>
</dbReference>
<feature type="chain" id="PRO_5034827723" evidence="6">
    <location>
        <begin position="21"/>
        <end position="438"/>
    </location>
</feature>
<evidence type="ECO:0000256" key="1">
    <source>
        <dbReference type="ARBA" id="ARBA00008779"/>
    </source>
</evidence>
<feature type="domain" description="Sulfatase N-terminal" evidence="7">
    <location>
        <begin position="26"/>
        <end position="326"/>
    </location>
</feature>
<dbReference type="RefSeq" id="WP_206293118.1">
    <property type="nucleotide sequence ID" value="NZ_CP063458.1"/>
</dbReference>
<dbReference type="KEGG" id="hbs:IPV69_01355"/>
<dbReference type="InterPro" id="IPR024607">
    <property type="entry name" value="Sulfatase_CS"/>
</dbReference>
<dbReference type="Pfam" id="PF00884">
    <property type="entry name" value="Sulfatase"/>
    <property type="match status" value="1"/>
</dbReference>
<keyword evidence="6" id="KW-0732">Signal</keyword>
<dbReference type="EMBL" id="CP063458">
    <property type="protein sequence ID" value="QOV90049.1"/>
    <property type="molecule type" value="Genomic_DNA"/>
</dbReference>
<dbReference type="PROSITE" id="PS00523">
    <property type="entry name" value="SULFATASE_1"/>
    <property type="match status" value="1"/>
</dbReference>
<evidence type="ECO:0000313" key="8">
    <source>
        <dbReference type="EMBL" id="QOV90049.1"/>
    </source>
</evidence>
<feature type="signal peptide" evidence="6">
    <location>
        <begin position="1"/>
        <end position="20"/>
    </location>
</feature>
<evidence type="ECO:0000256" key="5">
    <source>
        <dbReference type="SAM" id="MobiDB-lite"/>
    </source>
</evidence>